<dbReference type="Proteomes" id="UP000307000">
    <property type="component" value="Chromosome"/>
</dbReference>
<name>A0A5B7WSF8_9MICC</name>
<dbReference type="InterPro" id="IPR036390">
    <property type="entry name" value="WH_DNA-bd_sf"/>
</dbReference>
<gene>
    <name evidence="2" type="ORF">GcLGCM259_0124</name>
</gene>
<protein>
    <submittedName>
        <fullName evidence="2">ArsR family transcriptional regulator</fullName>
    </submittedName>
</protein>
<reference evidence="2 3" key="1">
    <citation type="submission" date="2018-12" db="EMBL/GenBank/DDBJ databases">
        <title>Complete Genome Sequence of Glutamicibacter creatinolyticus strain LGCM259,isolated from an abscess of a 12-year-old mare in Italy.</title>
        <authorList>
            <person name="Santos R.G."/>
            <person name="Silva A.L."/>
            <person name="Seyffert N."/>
            <person name="Castro T.L.P."/>
            <person name="Attili A.R."/>
            <person name="Rifici C."/>
            <person name="Mazzullo G."/>
            <person name="Brenig B."/>
            <person name="Venanzi F."/>
            <person name="Azevedo V."/>
        </authorList>
    </citation>
    <scope>NUCLEOTIDE SEQUENCE [LARGE SCALE GENOMIC DNA]</scope>
    <source>
        <strain evidence="2 3">LGCM 259</strain>
    </source>
</reference>
<dbReference type="AlphaFoldDB" id="A0A5B7WSF8"/>
<dbReference type="Pfam" id="PF01022">
    <property type="entry name" value="HTH_5"/>
    <property type="match status" value="1"/>
</dbReference>
<dbReference type="Gene3D" id="1.10.10.10">
    <property type="entry name" value="Winged helix-like DNA-binding domain superfamily/Winged helix DNA-binding domain"/>
    <property type="match status" value="1"/>
</dbReference>
<organism evidence="2 3">
    <name type="scientific">Glutamicibacter creatinolyticus</name>
    <dbReference type="NCBI Taxonomy" id="162496"/>
    <lineage>
        <taxon>Bacteria</taxon>
        <taxon>Bacillati</taxon>
        <taxon>Actinomycetota</taxon>
        <taxon>Actinomycetes</taxon>
        <taxon>Micrococcales</taxon>
        <taxon>Micrococcaceae</taxon>
        <taxon>Glutamicibacter</taxon>
    </lineage>
</organism>
<dbReference type="EMBL" id="CP034412">
    <property type="protein sequence ID" value="QCY45913.1"/>
    <property type="molecule type" value="Genomic_DNA"/>
</dbReference>
<feature type="domain" description="HTH arsR-type" evidence="1">
    <location>
        <begin position="3"/>
        <end position="97"/>
    </location>
</feature>
<dbReference type="SUPFAM" id="SSF46785">
    <property type="entry name" value="Winged helix' DNA-binding domain"/>
    <property type="match status" value="1"/>
</dbReference>
<dbReference type="KEGG" id="gcr:GcLGCM259_0124"/>
<evidence type="ECO:0000259" key="1">
    <source>
        <dbReference type="PROSITE" id="PS50987"/>
    </source>
</evidence>
<proteinExistence type="predicted"/>
<dbReference type="PROSITE" id="PS50987">
    <property type="entry name" value="HTH_ARSR_2"/>
    <property type="match status" value="1"/>
</dbReference>
<sequence>MVVQELSDEQLNRVFRALADATRRDIVRRTLNAEVSISDLAADYDMSFAAVQKHVAALQTAGLVSKIARGRERLVRGQPERLRHITQTLSAFEDIWRQRIERLDDFLADEAPS</sequence>
<dbReference type="InterPro" id="IPR036388">
    <property type="entry name" value="WH-like_DNA-bd_sf"/>
</dbReference>
<evidence type="ECO:0000313" key="3">
    <source>
        <dbReference type="Proteomes" id="UP000307000"/>
    </source>
</evidence>
<dbReference type="PANTHER" id="PTHR38600">
    <property type="entry name" value="TRANSCRIPTIONAL REGULATORY PROTEIN"/>
    <property type="match status" value="1"/>
</dbReference>
<dbReference type="InterPro" id="IPR011991">
    <property type="entry name" value="ArsR-like_HTH"/>
</dbReference>
<dbReference type="RefSeq" id="WP_138925434.1">
    <property type="nucleotide sequence ID" value="NZ_CP034412.1"/>
</dbReference>
<dbReference type="InterPro" id="IPR001845">
    <property type="entry name" value="HTH_ArsR_DNA-bd_dom"/>
</dbReference>
<dbReference type="CDD" id="cd00090">
    <property type="entry name" value="HTH_ARSR"/>
    <property type="match status" value="1"/>
</dbReference>
<dbReference type="SMART" id="SM00418">
    <property type="entry name" value="HTH_ARSR"/>
    <property type="match status" value="1"/>
</dbReference>
<evidence type="ECO:0000313" key="2">
    <source>
        <dbReference type="EMBL" id="QCY45913.1"/>
    </source>
</evidence>
<keyword evidence="3" id="KW-1185">Reference proteome</keyword>
<dbReference type="PANTHER" id="PTHR38600:SF2">
    <property type="entry name" value="SLL0088 PROTEIN"/>
    <property type="match status" value="1"/>
</dbReference>
<dbReference type="GO" id="GO:0003700">
    <property type="term" value="F:DNA-binding transcription factor activity"/>
    <property type="evidence" value="ECO:0007669"/>
    <property type="project" value="InterPro"/>
</dbReference>
<accession>A0A5B7WSF8</accession>